<evidence type="ECO:0000313" key="3">
    <source>
        <dbReference type="Proteomes" id="UP000254150"/>
    </source>
</evidence>
<evidence type="ECO:0000313" key="2">
    <source>
        <dbReference type="EMBL" id="SUP61728.1"/>
    </source>
</evidence>
<accession>A0A380P9Z8</accession>
<feature type="transmembrane region" description="Helical" evidence="1">
    <location>
        <begin position="31"/>
        <end position="50"/>
    </location>
</feature>
<keyword evidence="1" id="KW-0472">Membrane</keyword>
<evidence type="ECO:0000256" key="1">
    <source>
        <dbReference type="SAM" id="Phobius"/>
    </source>
</evidence>
<dbReference type="EMBL" id="UHID01000008">
    <property type="protein sequence ID" value="SUP61728.1"/>
    <property type="molecule type" value="Genomic_DNA"/>
</dbReference>
<gene>
    <name evidence="2" type="ORF">NCTC7807_04885</name>
</gene>
<sequence length="57" mass="6158">MHTLIRYGDVLAVTAGGIALAAAGLTTHLAYGWWIAWGITAVVVAGSRAYRHHLDRR</sequence>
<dbReference type="Proteomes" id="UP000254150">
    <property type="component" value="Unassembled WGS sequence"/>
</dbReference>
<feature type="transmembrane region" description="Helical" evidence="1">
    <location>
        <begin position="7"/>
        <end position="25"/>
    </location>
</feature>
<organism evidence="2 3">
    <name type="scientific">Streptomyces griseus</name>
    <dbReference type="NCBI Taxonomy" id="1911"/>
    <lineage>
        <taxon>Bacteria</taxon>
        <taxon>Bacillati</taxon>
        <taxon>Actinomycetota</taxon>
        <taxon>Actinomycetes</taxon>
        <taxon>Kitasatosporales</taxon>
        <taxon>Streptomycetaceae</taxon>
        <taxon>Streptomyces</taxon>
    </lineage>
</organism>
<proteinExistence type="predicted"/>
<name>A0A380P9Z8_STRGR</name>
<keyword evidence="1" id="KW-0812">Transmembrane</keyword>
<reference evidence="2 3" key="1">
    <citation type="submission" date="2018-06" db="EMBL/GenBank/DDBJ databases">
        <authorList>
            <consortium name="Pathogen Informatics"/>
            <person name="Doyle S."/>
        </authorList>
    </citation>
    <scope>NUCLEOTIDE SEQUENCE [LARGE SCALE GENOMIC DNA]</scope>
    <source>
        <strain evidence="2 3">NCTC7807</strain>
    </source>
</reference>
<dbReference type="AlphaFoldDB" id="A0A380P9Z8"/>
<keyword evidence="1" id="KW-1133">Transmembrane helix</keyword>
<protein>
    <submittedName>
        <fullName evidence="2">Uncharacterized protein</fullName>
    </submittedName>
</protein>
<dbReference type="RefSeq" id="WP_158516849.1">
    <property type="nucleotide sequence ID" value="NZ_UHID01000008.1"/>
</dbReference>